<dbReference type="PRINTS" id="PR00461">
    <property type="entry name" value="PLPEROXIDASE"/>
</dbReference>
<dbReference type="Gene3D" id="1.10.420.10">
    <property type="entry name" value="Peroxidase, domain 2"/>
    <property type="match status" value="1"/>
</dbReference>
<protein>
    <recommendedName>
        <fullName evidence="4">peroxidase</fullName>
        <ecNumber evidence="4">1.11.1.7</ecNumber>
    </recommendedName>
</protein>
<evidence type="ECO:0000256" key="6">
    <source>
        <dbReference type="ARBA" id="ARBA00022617"/>
    </source>
</evidence>
<accession>A0ABY9CTQ8</accession>
<gene>
    <name evidence="12" type="ORF">VitviT2T_016662</name>
</gene>
<evidence type="ECO:0000256" key="4">
    <source>
        <dbReference type="ARBA" id="ARBA00012313"/>
    </source>
</evidence>
<evidence type="ECO:0000313" key="13">
    <source>
        <dbReference type="Proteomes" id="UP001227230"/>
    </source>
</evidence>
<dbReference type="InterPro" id="IPR010255">
    <property type="entry name" value="Haem_peroxidase_sf"/>
</dbReference>
<evidence type="ECO:0000256" key="2">
    <source>
        <dbReference type="ARBA" id="ARBA00001913"/>
    </source>
</evidence>
<evidence type="ECO:0000313" key="12">
    <source>
        <dbReference type="EMBL" id="WJZ98110.1"/>
    </source>
</evidence>
<reference evidence="12 13" key="1">
    <citation type="journal article" date="2023" name="Hortic Res">
        <title>The complete reference genome for grapevine (Vitis vinifera L.) genetics and breeding.</title>
        <authorList>
            <person name="Shi X."/>
            <person name="Cao S."/>
            <person name="Wang X."/>
            <person name="Huang S."/>
            <person name="Wang Y."/>
            <person name="Liu Z."/>
            <person name="Liu W."/>
            <person name="Leng X."/>
            <person name="Peng Y."/>
            <person name="Wang N."/>
            <person name="Wang Y."/>
            <person name="Ma Z."/>
            <person name="Xu X."/>
            <person name="Zhang F."/>
            <person name="Xue H."/>
            <person name="Zhong H."/>
            <person name="Wang Y."/>
            <person name="Zhang K."/>
            <person name="Velt A."/>
            <person name="Avia K."/>
            <person name="Holtgrawe D."/>
            <person name="Grimplet J."/>
            <person name="Matus J.T."/>
            <person name="Ware D."/>
            <person name="Wu X."/>
            <person name="Wang H."/>
            <person name="Liu C."/>
            <person name="Fang Y."/>
            <person name="Rustenholz C."/>
            <person name="Cheng Z."/>
            <person name="Xiao H."/>
            <person name="Zhou Y."/>
        </authorList>
    </citation>
    <scope>NUCLEOTIDE SEQUENCE [LARGE SCALE GENOMIC DNA]</scope>
    <source>
        <strain evidence="13">cv. Pinot noir / PN40024</strain>
        <tissue evidence="12">Leaf</tissue>
    </source>
</reference>
<dbReference type="EMBL" id="CP126658">
    <property type="protein sequence ID" value="WJZ98110.1"/>
    <property type="molecule type" value="Genomic_DNA"/>
</dbReference>
<keyword evidence="13" id="KW-1185">Reference proteome</keyword>
<evidence type="ECO:0000256" key="3">
    <source>
        <dbReference type="ARBA" id="ARBA00001970"/>
    </source>
</evidence>
<dbReference type="SUPFAM" id="SSF48113">
    <property type="entry name" value="Heme-dependent peroxidases"/>
    <property type="match status" value="1"/>
</dbReference>
<comment type="catalytic activity">
    <reaction evidence="1">
        <text>2 a phenolic donor + H2O2 = 2 a phenolic radical donor + 2 H2O</text>
        <dbReference type="Rhea" id="RHEA:56136"/>
        <dbReference type="ChEBI" id="CHEBI:15377"/>
        <dbReference type="ChEBI" id="CHEBI:16240"/>
        <dbReference type="ChEBI" id="CHEBI:139520"/>
        <dbReference type="ChEBI" id="CHEBI:139521"/>
        <dbReference type="EC" id="1.11.1.7"/>
    </reaction>
</comment>
<comment type="cofactor">
    <cofactor evidence="3">
        <name>heme b</name>
        <dbReference type="ChEBI" id="CHEBI:60344"/>
    </cofactor>
</comment>
<keyword evidence="9" id="KW-0408">Iron</keyword>
<evidence type="ECO:0000256" key="9">
    <source>
        <dbReference type="ARBA" id="ARBA00023004"/>
    </source>
</evidence>
<dbReference type="PANTHER" id="PTHR31517">
    <property type="match status" value="1"/>
</dbReference>
<evidence type="ECO:0000256" key="5">
    <source>
        <dbReference type="ARBA" id="ARBA00022559"/>
    </source>
</evidence>
<dbReference type="InterPro" id="IPR002016">
    <property type="entry name" value="Haem_peroxidase"/>
</dbReference>
<dbReference type="EC" id="1.11.1.7" evidence="4"/>
<keyword evidence="8" id="KW-0560">Oxidoreductase</keyword>
<feature type="domain" description="Plant heme peroxidase family profile" evidence="11">
    <location>
        <begin position="129"/>
        <end position="255"/>
    </location>
</feature>
<proteinExistence type="inferred from homology"/>
<dbReference type="PANTHER" id="PTHR31517:SF48">
    <property type="entry name" value="PEROXIDASE 16-RELATED"/>
    <property type="match status" value="1"/>
</dbReference>
<dbReference type="Pfam" id="PF00141">
    <property type="entry name" value="peroxidase"/>
    <property type="match status" value="1"/>
</dbReference>
<evidence type="ECO:0000259" key="11">
    <source>
        <dbReference type="PROSITE" id="PS50873"/>
    </source>
</evidence>
<dbReference type="InterPro" id="IPR000823">
    <property type="entry name" value="Peroxidase_pln"/>
</dbReference>
<evidence type="ECO:0000256" key="8">
    <source>
        <dbReference type="ARBA" id="ARBA00023002"/>
    </source>
</evidence>
<dbReference type="Proteomes" id="UP001227230">
    <property type="component" value="Chromosome 11"/>
</dbReference>
<keyword evidence="6" id="KW-0349">Heme</keyword>
<evidence type="ECO:0000256" key="7">
    <source>
        <dbReference type="ARBA" id="ARBA00022723"/>
    </source>
</evidence>
<keyword evidence="7" id="KW-0479">Metal-binding</keyword>
<comment type="similarity">
    <text evidence="10">Belongs to the peroxidase family.</text>
</comment>
<evidence type="ECO:0000256" key="1">
    <source>
        <dbReference type="ARBA" id="ARBA00000189"/>
    </source>
</evidence>
<name>A0ABY9CTQ8_VITVI</name>
<sequence>MLIGIKHKVLYFCGAHHGGLQGGFCFRALEFIENYEWFQLATATTSFLNSSAPTTYTSLKDLMHSSPTISLTPCTIQSAYQIPISNLLVKQAAWAYLQPMPVLASSNKHFFHRFWEKQSPPIRACVVIFTAITRGLSRVLGAIRGAHTIGLTDCSSFQYRLYNFTAKGNVDPTINQAFLAQLRALCPDVGGNVSKRGVPPDKDSQFKFDVSFFKNVRDGNGVLESDQRLFGDSETQRIVKNYVGNGRGLLGLRFY</sequence>
<evidence type="ECO:0000256" key="10">
    <source>
        <dbReference type="RuleBase" id="RU004241"/>
    </source>
</evidence>
<organism evidence="12 13">
    <name type="scientific">Vitis vinifera</name>
    <name type="common">Grape</name>
    <dbReference type="NCBI Taxonomy" id="29760"/>
    <lineage>
        <taxon>Eukaryota</taxon>
        <taxon>Viridiplantae</taxon>
        <taxon>Streptophyta</taxon>
        <taxon>Embryophyta</taxon>
        <taxon>Tracheophyta</taxon>
        <taxon>Spermatophyta</taxon>
        <taxon>Magnoliopsida</taxon>
        <taxon>eudicotyledons</taxon>
        <taxon>Gunneridae</taxon>
        <taxon>Pentapetalae</taxon>
        <taxon>rosids</taxon>
        <taxon>Vitales</taxon>
        <taxon>Vitaceae</taxon>
        <taxon>Viteae</taxon>
        <taxon>Vitis</taxon>
    </lineage>
</organism>
<comment type="cofactor">
    <cofactor evidence="2">
        <name>Ca(2+)</name>
        <dbReference type="ChEBI" id="CHEBI:29108"/>
    </cofactor>
</comment>
<dbReference type="PROSITE" id="PS50873">
    <property type="entry name" value="PEROXIDASE_4"/>
    <property type="match status" value="1"/>
</dbReference>
<keyword evidence="5" id="KW-0575">Peroxidase</keyword>